<name>A0A6J4UKW6_9BACT</name>
<dbReference type="GO" id="GO:0016747">
    <property type="term" value="F:acyltransferase activity, transferring groups other than amino-acyl groups"/>
    <property type="evidence" value="ECO:0007669"/>
    <property type="project" value="InterPro"/>
</dbReference>
<protein>
    <recommendedName>
        <fullName evidence="3">N-acetyltransferase domain-containing protein</fullName>
    </recommendedName>
</protein>
<dbReference type="InterPro" id="IPR016181">
    <property type="entry name" value="Acyl_CoA_acyltransferase"/>
</dbReference>
<gene>
    <name evidence="4" type="ORF">AVDCRST_MAG59-1694</name>
</gene>
<dbReference type="Pfam" id="PF00583">
    <property type="entry name" value="Acetyltransf_1"/>
    <property type="match status" value="1"/>
</dbReference>
<dbReference type="PROSITE" id="PS51186">
    <property type="entry name" value="GNAT"/>
    <property type="match status" value="1"/>
</dbReference>
<proteinExistence type="predicted"/>
<keyword evidence="2" id="KW-0012">Acyltransferase</keyword>
<reference evidence="4" key="1">
    <citation type="submission" date="2020-02" db="EMBL/GenBank/DDBJ databases">
        <authorList>
            <person name="Meier V. D."/>
        </authorList>
    </citation>
    <scope>NUCLEOTIDE SEQUENCE</scope>
    <source>
        <strain evidence="4">AVDCRST_MAG59</strain>
    </source>
</reference>
<dbReference type="CDD" id="cd04301">
    <property type="entry name" value="NAT_SF"/>
    <property type="match status" value="1"/>
</dbReference>
<dbReference type="Gene3D" id="3.40.630.30">
    <property type="match status" value="1"/>
</dbReference>
<evidence type="ECO:0000313" key="4">
    <source>
        <dbReference type="EMBL" id="CAA9550578.1"/>
    </source>
</evidence>
<sequence>MISPLLSLGSVCVVPRNVHPLGKSQAMLREPFTIADLGPAGDAAIDQAAAQLLEAFPGWMETLAAARNEVRELLAPDHLCLAAFDGEQVLGWVGAIPQYDFAWELHPLVVRADARGRGIGRALVAALEARVAALGALTLYLGTDDDGDTPGTSVGGVDLFPDPLAHAARLEVIDHPAAFYRRLGYVVVGLIPDANGPGKPDVLMAKRVGPAVVRPDAAPGTAGIPDAVLRP</sequence>
<evidence type="ECO:0000259" key="3">
    <source>
        <dbReference type="PROSITE" id="PS51186"/>
    </source>
</evidence>
<feature type="domain" description="N-acetyltransferase" evidence="3">
    <location>
        <begin position="32"/>
        <end position="209"/>
    </location>
</feature>
<dbReference type="SUPFAM" id="SSF55729">
    <property type="entry name" value="Acyl-CoA N-acyltransferases (Nat)"/>
    <property type="match status" value="1"/>
</dbReference>
<organism evidence="4">
    <name type="scientific">uncultured Thermomicrobiales bacterium</name>
    <dbReference type="NCBI Taxonomy" id="1645740"/>
    <lineage>
        <taxon>Bacteria</taxon>
        <taxon>Pseudomonadati</taxon>
        <taxon>Thermomicrobiota</taxon>
        <taxon>Thermomicrobia</taxon>
        <taxon>Thermomicrobiales</taxon>
        <taxon>environmental samples</taxon>
    </lineage>
</organism>
<dbReference type="EMBL" id="CADCWF010000107">
    <property type="protein sequence ID" value="CAA9550578.1"/>
    <property type="molecule type" value="Genomic_DNA"/>
</dbReference>
<dbReference type="InterPro" id="IPR050832">
    <property type="entry name" value="Bact_Acetyltransf"/>
</dbReference>
<dbReference type="InterPro" id="IPR000182">
    <property type="entry name" value="GNAT_dom"/>
</dbReference>
<evidence type="ECO:0000256" key="2">
    <source>
        <dbReference type="ARBA" id="ARBA00023315"/>
    </source>
</evidence>
<evidence type="ECO:0000256" key="1">
    <source>
        <dbReference type="ARBA" id="ARBA00022679"/>
    </source>
</evidence>
<keyword evidence="1" id="KW-0808">Transferase</keyword>
<dbReference type="AlphaFoldDB" id="A0A6J4UKW6"/>
<accession>A0A6J4UKW6</accession>
<dbReference type="PANTHER" id="PTHR43877">
    <property type="entry name" value="AMINOALKYLPHOSPHONATE N-ACETYLTRANSFERASE-RELATED-RELATED"/>
    <property type="match status" value="1"/>
</dbReference>